<dbReference type="Proteomes" id="UP001346869">
    <property type="component" value="Unassembled WGS sequence"/>
</dbReference>
<sequence length="117" mass="12855">MRRSVTFIGTPAISPHGVSLNNFSVDMNNVPSDTTCFPLSDQCEHLIGCCPPGPPKQTTPLRADWSECGECDAEFDRLISGRSSNKGRTDGTELSTRRERMFSGCCCDPLPQLMLEE</sequence>
<keyword evidence="2" id="KW-1185">Reference proteome</keyword>
<reference evidence="1 2" key="1">
    <citation type="journal article" date="2023" name="Genes (Basel)">
        <title>Chromosome-Level Genome Assembly and Circadian Gene Repertoire of the Patagonia Blennie Eleginops maclovinus-The Closest Ancestral Proxy of Antarctic Cryonotothenioids.</title>
        <authorList>
            <person name="Cheng C.C."/>
            <person name="Rivera-Colon A.G."/>
            <person name="Minhas B.F."/>
            <person name="Wilson L."/>
            <person name="Rayamajhi N."/>
            <person name="Vargas-Chacoff L."/>
            <person name="Catchen J.M."/>
        </authorList>
    </citation>
    <scope>NUCLEOTIDE SEQUENCE [LARGE SCALE GENOMIC DNA]</scope>
    <source>
        <strain evidence="1">JMC-PN-2008</strain>
    </source>
</reference>
<reference evidence="1 2" key="2">
    <citation type="journal article" date="2023" name="Mol. Biol. Evol.">
        <title>Genomics of Secondarily Temperate Adaptation in the Only Non-Antarctic Icefish.</title>
        <authorList>
            <person name="Rivera-Colon A.G."/>
            <person name="Rayamajhi N."/>
            <person name="Minhas B.F."/>
            <person name="Madrigal G."/>
            <person name="Bilyk K.T."/>
            <person name="Yoon V."/>
            <person name="Hune M."/>
            <person name="Gregory S."/>
            <person name="Cheng C.H.C."/>
            <person name="Catchen J.M."/>
        </authorList>
    </citation>
    <scope>NUCLEOTIDE SEQUENCE [LARGE SCALE GENOMIC DNA]</scope>
    <source>
        <strain evidence="1">JMC-PN-2008</strain>
    </source>
</reference>
<accession>A0AAN7XYL0</accession>
<protein>
    <submittedName>
        <fullName evidence="1">Uncharacterized protein</fullName>
    </submittedName>
</protein>
<proteinExistence type="predicted"/>
<dbReference type="AlphaFoldDB" id="A0AAN7XYL0"/>
<evidence type="ECO:0000313" key="2">
    <source>
        <dbReference type="Proteomes" id="UP001346869"/>
    </source>
</evidence>
<comment type="caution">
    <text evidence="1">The sequence shown here is derived from an EMBL/GenBank/DDBJ whole genome shotgun (WGS) entry which is preliminary data.</text>
</comment>
<gene>
    <name evidence="1" type="ORF">PBY51_003757</name>
</gene>
<name>A0AAN7XYL0_ELEMC</name>
<organism evidence="1 2">
    <name type="scientific">Eleginops maclovinus</name>
    <name type="common">Patagonian blennie</name>
    <name type="synonym">Eleginus maclovinus</name>
    <dbReference type="NCBI Taxonomy" id="56733"/>
    <lineage>
        <taxon>Eukaryota</taxon>
        <taxon>Metazoa</taxon>
        <taxon>Chordata</taxon>
        <taxon>Craniata</taxon>
        <taxon>Vertebrata</taxon>
        <taxon>Euteleostomi</taxon>
        <taxon>Actinopterygii</taxon>
        <taxon>Neopterygii</taxon>
        <taxon>Teleostei</taxon>
        <taxon>Neoteleostei</taxon>
        <taxon>Acanthomorphata</taxon>
        <taxon>Eupercaria</taxon>
        <taxon>Perciformes</taxon>
        <taxon>Notothenioidei</taxon>
        <taxon>Eleginopidae</taxon>
        <taxon>Eleginops</taxon>
    </lineage>
</organism>
<dbReference type="EMBL" id="JAUZQC010000005">
    <property type="protein sequence ID" value="KAK5870845.1"/>
    <property type="molecule type" value="Genomic_DNA"/>
</dbReference>
<evidence type="ECO:0000313" key="1">
    <source>
        <dbReference type="EMBL" id="KAK5870845.1"/>
    </source>
</evidence>